<dbReference type="SUPFAM" id="SSF53335">
    <property type="entry name" value="S-adenosyl-L-methionine-dependent methyltransferases"/>
    <property type="match status" value="1"/>
</dbReference>
<feature type="domain" description="Methyltransferase type 11" evidence="1">
    <location>
        <begin position="157"/>
        <end position="253"/>
    </location>
</feature>
<organism evidence="2 3">
    <name type="scientific">Mycolicibacterium anyangense</name>
    <dbReference type="NCBI Taxonomy" id="1431246"/>
    <lineage>
        <taxon>Bacteria</taxon>
        <taxon>Bacillati</taxon>
        <taxon>Actinomycetota</taxon>
        <taxon>Actinomycetes</taxon>
        <taxon>Mycobacteriales</taxon>
        <taxon>Mycobacteriaceae</taxon>
        <taxon>Mycolicibacterium</taxon>
    </lineage>
</organism>
<dbReference type="EMBL" id="AP022620">
    <property type="protein sequence ID" value="BBZ79720.1"/>
    <property type="molecule type" value="Genomic_DNA"/>
</dbReference>
<evidence type="ECO:0000313" key="2">
    <source>
        <dbReference type="EMBL" id="BBZ79720.1"/>
    </source>
</evidence>
<dbReference type="RefSeq" id="WP_163807069.1">
    <property type="nucleotide sequence ID" value="NZ_AP022620.1"/>
</dbReference>
<evidence type="ECO:0000313" key="3">
    <source>
        <dbReference type="Proteomes" id="UP000467249"/>
    </source>
</evidence>
<dbReference type="Pfam" id="PF08241">
    <property type="entry name" value="Methyltransf_11"/>
    <property type="match status" value="1"/>
</dbReference>
<evidence type="ECO:0000259" key="1">
    <source>
        <dbReference type="Pfam" id="PF08241"/>
    </source>
</evidence>
<protein>
    <submittedName>
        <fullName evidence="2">SAM-dependent methyltransferase</fullName>
    </submittedName>
</protein>
<reference evidence="2 3" key="1">
    <citation type="journal article" date="2019" name="Emerg. Microbes Infect.">
        <title>Comprehensive subspecies identification of 175 nontuberculous mycobacteria species based on 7547 genomic profiles.</title>
        <authorList>
            <person name="Matsumoto Y."/>
            <person name="Kinjo T."/>
            <person name="Motooka D."/>
            <person name="Nabeya D."/>
            <person name="Jung N."/>
            <person name="Uechi K."/>
            <person name="Horii T."/>
            <person name="Iida T."/>
            <person name="Fujita J."/>
            <person name="Nakamura S."/>
        </authorList>
    </citation>
    <scope>NUCLEOTIDE SEQUENCE [LARGE SCALE GENOMIC DNA]</scope>
    <source>
        <strain evidence="2 3">JCM 30275</strain>
    </source>
</reference>
<name>A0A6N4WCM2_9MYCO</name>
<dbReference type="NCBIfam" id="NF041255">
    <property type="entry name" value="mycofact_MftM"/>
    <property type="match status" value="1"/>
</dbReference>
<dbReference type="Proteomes" id="UP000467249">
    <property type="component" value="Chromosome"/>
</dbReference>
<keyword evidence="3" id="KW-1185">Reference proteome</keyword>
<accession>A0A6N4WCM2</accession>
<sequence>MTTTIAPTNHVDALLPANGFRYENQDIVVTRRTPRELLGAERRIGRTRHFTLGRHDGRLVLVHDLDPAEVDNSICQLLVDELFTPGWVAGADTFERLFTGLVLTSHGDPLTCWELFYRNTLRSLDRLDGEGRDIPVFGHIYRYAEQLIATIAAGSLLDVGTCFGFLPLRVQAGSAGPVHTVIACDVLAGAARLLDQVSRRLDRPVRTLTCDAARITMDDESTDVVTVLHLLEHVDSAHGLRIIDEAVRVARRRVVIAVPLEDEPEPTYGHVRQISLADLRSLARQWPGWSGTVTEFHGGWLILDRVSPVGR</sequence>
<dbReference type="KEGG" id="many:MANY_50570"/>
<dbReference type="GO" id="GO:0032259">
    <property type="term" value="P:methylation"/>
    <property type="evidence" value="ECO:0007669"/>
    <property type="project" value="UniProtKB-KW"/>
</dbReference>
<dbReference type="AlphaFoldDB" id="A0A6N4WCM2"/>
<dbReference type="InterPro" id="IPR013216">
    <property type="entry name" value="Methyltransf_11"/>
</dbReference>
<dbReference type="Gene3D" id="3.40.50.150">
    <property type="entry name" value="Vaccinia Virus protein VP39"/>
    <property type="match status" value="1"/>
</dbReference>
<dbReference type="GO" id="GO:0008757">
    <property type="term" value="F:S-adenosylmethionine-dependent methyltransferase activity"/>
    <property type="evidence" value="ECO:0007669"/>
    <property type="project" value="InterPro"/>
</dbReference>
<proteinExistence type="predicted"/>
<keyword evidence="2" id="KW-0808">Transferase</keyword>
<keyword evidence="2" id="KW-0489">Methyltransferase</keyword>
<dbReference type="InterPro" id="IPR029063">
    <property type="entry name" value="SAM-dependent_MTases_sf"/>
</dbReference>
<gene>
    <name evidence="2" type="ORF">MANY_50570</name>
</gene>